<protein>
    <submittedName>
        <fullName evidence="1">HTH-type transcriptional activator mta</fullName>
    </submittedName>
</protein>
<evidence type="ECO:0000313" key="1">
    <source>
        <dbReference type="EMBL" id="BAU28423.1"/>
    </source>
</evidence>
<dbReference type="InterPro" id="IPR047057">
    <property type="entry name" value="MerR_fam"/>
</dbReference>
<dbReference type="RefSeq" id="WP_096466179.1">
    <property type="nucleotide sequence ID" value="NZ_AP017312.1"/>
</dbReference>
<organism evidence="1 2">
    <name type="scientific">Aneurinibacillus soli</name>
    <dbReference type="NCBI Taxonomy" id="1500254"/>
    <lineage>
        <taxon>Bacteria</taxon>
        <taxon>Bacillati</taxon>
        <taxon>Bacillota</taxon>
        <taxon>Bacilli</taxon>
        <taxon>Bacillales</taxon>
        <taxon>Paenibacillaceae</taxon>
        <taxon>Aneurinibacillus group</taxon>
        <taxon>Aneurinibacillus</taxon>
    </lineage>
</organism>
<dbReference type="GO" id="GO:0003677">
    <property type="term" value="F:DNA binding"/>
    <property type="evidence" value="ECO:0007669"/>
    <property type="project" value="InterPro"/>
</dbReference>
<dbReference type="CDD" id="cd01106">
    <property type="entry name" value="HTH_TipAL-Mta"/>
    <property type="match status" value="1"/>
</dbReference>
<dbReference type="SUPFAM" id="SSF46955">
    <property type="entry name" value="Putative DNA-binding domain"/>
    <property type="match status" value="1"/>
</dbReference>
<dbReference type="Proteomes" id="UP000217696">
    <property type="component" value="Chromosome"/>
</dbReference>
<dbReference type="EMBL" id="AP017312">
    <property type="protein sequence ID" value="BAU28423.1"/>
    <property type="molecule type" value="Genomic_DNA"/>
</dbReference>
<keyword evidence="2" id="KW-1185">Reference proteome</keyword>
<name>A0A0U5BDV4_9BACL</name>
<dbReference type="AlphaFoldDB" id="A0A0U5BDV4"/>
<dbReference type="Gene3D" id="1.10.1660.10">
    <property type="match status" value="1"/>
</dbReference>
<dbReference type="InterPro" id="IPR009061">
    <property type="entry name" value="DNA-bd_dom_put_sf"/>
</dbReference>
<dbReference type="SMART" id="SM00422">
    <property type="entry name" value="HTH_MERR"/>
    <property type="match status" value="1"/>
</dbReference>
<proteinExistence type="predicted"/>
<evidence type="ECO:0000313" key="2">
    <source>
        <dbReference type="Proteomes" id="UP000217696"/>
    </source>
</evidence>
<reference evidence="1 2" key="1">
    <citation type="submission" date="2015-12" db="EMBL/GenBank/DDBJ databases">
        <title>Genome sequence of Aneurinibacillus soli.</title>
        <authorList>
            <person name="Lee J.S."/>
            <person name="Lee K.C."/>
            <person name="Kim K.K."/>
            <person name="Lee B.W."/>
        </authorList>
    </citation>
    <scope>NUCLEOTIDE SEQUENCE [LARGE SCALE GENOMIC DNA]</scope>
    <source>
        <strain evidence="1 2">CB4</strain>
    </source>
</reference>
<dbReference type="PRINTS" id="PR00040">
    <property type="entry name" value="HTHMERR"/>
</dbReference>
<accession>A0A0U5BDV4</accession>
<dbReference type="KEGG" id="asoc:CB4_02597"/>
<sequence>MVILVSGKKKWKTGELAKLTGLTIRTLRYYDQIELFSPSDYSEAGYRLYNATDLSRLQQILSLKDLGLTLEEIKSILADDTYNPIEVVNLQIERLRENIRVQQKLLKDLQNVSEILQTKETLTVQDFTNSIGMMKKSHENYFYGRQKNMERQFDRLGEFLSNHPSHQKRRK</sequence>
<gene>
    <name evidence="1" type="primary">mta</name>
    <name evidence="1" type="ORF">CB4_02597</name>
</gene>
<dbReference type="GO" id="GO:0003700">
    <property type="term" value="F:DNA-binding transcription factor activity"/>
    <property type="evidence" value="ECO:0007669"/>
    <property type="project" value="InterPro"/>
</dbReference>
<dbReference type="OrthoDB" id="1894615at2"/>
<dbReference type="InterPro" id="IPR000551">
    <property type="entry name" value="MerR-type_HTH_dom"/>
</dbReference>
<dbReference type="PROSITE" id="PS50937">
    <property type="entry name" value="HTH_MERR_2"/>
    <property type="match status" value="1"/>
</dbReference>
<dbReference type="Pfam" id="PF13411">
    <property type="entry name" value="MerR_1"/>
    <property type="match status" value="1"/>
</dbReference>
<dbReference type="PANTHER" id="PTHR30204">
    <property type="entry name" value="REDOX-CYCLING DRUG-SENSING TRANSCRIPTIONAL ACTIVATOR SOXR"/>
    <property type="match status" value="1"/>
</dbReference>
<dbReference type="PANTHER" id="PTHR30204:SF90">
    <property type="entry name" value="HTH-TYPE TRANSCRIPTIONAL ACTIVATOR MTA"/>
    <property type="match status" value="1"/>
</dbReference>